<reference evidence="2 3" key="1">
    <citation type="submission" date="2020-07" db="EMBL/GenBank/DDBJ databases">
        <title>Sequencing the genomes of 1000 actinobacteria strains.</title>
        <authorList>
            <person name="Klenk H.-P."/>
        </authorList>
    </citation>
    <scope>NUCLEOTIDE SEQUENCE [LARGE SCALE GENOMIC DNA]</scope>
    <source>
        <strain evidence="2 3">DSM 43461</strain>
    </source>
</reference>
<evidence type="ECO:0000256" key="1">
    <source>
        <dbReference type="SAM" id="Phobius"/>
    </source>
</evidence>
<keyword evidence="1" id="KW-0812">Transmembrane</keyword>
<dbReference type="Proteomes" id="UP000591272">
    <property type="component" value="Unassembled WGS sequence"/>
</dbReference>
<gene>
    <name evidence="2" type="ORF">BJ999_000725</name>
</gene>
<sequence length="348" mass="37700">MNEMTELDRFRSDVPELDLTDVRAEERLLMNAIQETSPDRERAAVQRTSDRRRRARRGWVGLAAGLTAAATAGVIAVNAGGEPGAPQVVHTMPVASVQVLKRAADSAAKSPELHPRPGQFLVFASRTTDTVESNSGGRHERYLDRQERKIWLPVDGDATHGVLWAKKLEPKAYPGWPVPSQARQDVGNSSLSKAADFDDRAEHLRNDYAYLSRLPVDPAKMYEHLYIGLGTGPEADATAWQNVGGMLTEAYMPRAQRAALFRAAAAIHGVTTVGRAVDAAGRTGVAVTLATAGSGVREEYIFDEKTYEFLGHRSVVTKAREAQAPVGSVLTNSAQLKISIADQPPAVN</sequence>
<organism evidence="2 3">
    <name type="scientific">Actinomadura citrea</name>
    <dbReference type="NCBI Taxonomy" id="46158"/>
    <lineage>
        <taxon>Bacteria</taxon>
        <taxon>Bacillati</taxon>
        <taxon>Actinomycetota</taxon>
        <taxon>Actinomycetes</taxon>
        <taxon>Streptosporangiales</taxon>
        <taxon>Thermomonosporaceae</taxon>
        <taxon>Actinomadura</taxon>
    </lineage>
</organism>
<dbReference type="NCBIfam" id="NF038083">
    <property type="entry name" value="CU044_5270_fam"/>
    <property type="match status" value="1"/>
</dbReference>
<dbReference type="InterPro" id="IPR047789">
    <property type="entry name" value="CU044_5270-like"/>
</dbReference>
<protein>
    <recommendedName>
        <fullName evidence="4">CU044_5270 family protein</fullName>
    </recommendedName>
</protein>
<proteinExistence type="predicted"/>
<feature type="transmembrane region" description="Helical" evidence="1">
    <location>
        <begin position="59"/>
        <end position="77"/>
    </location>
</feature>
<name>A0A7Y9G5M4_9ACTN</name>
<keyword evidence="1" id="KW-1133">Transmembrane helix</keyword>
<accession>A0A7Y9G5M4</accession>
<evidence type="ECO:0000313" key="2">
    <source>
        <dbReference type="EMBL" id="NYE10429.1"/>
    </source>
</evidence>
<dbReference type="AlphaFoldDB" id="A0A7Y9G5M4"/>
<evidence type="ECO:0000313" key="3">
    <source>
        <dbReference type="Proteomes" id="UP000591272"/>
    </source>
</evidence>
<evidence type="ECO:0008006" key="4">
    <source>
        <dbReference type="Google" id="ProtNLM"/>
    </source>
</evidence>
<dbReference type="EMBL" id="JACCBT010000001">
    <property type="protein sequence ID" value="NYE10429.1"/>
    <property type="molecule type" value="Genomic_DNA"/>
</dbReference>
<comment type="caution">
    <text evidence="2">The sequence shown here is derived from an EMBL/GenBank/DDBJ whole genome shotgun (WGS) entry which is preliminary data.</text>
</comment>
<dbReference type="RefSeq" id="WP_229810205.1">
    <property type="nucleotide sequence ID" value="NZ_BMRD01000005.1"/>
</dbReference>
<keyword evidence="3" id="KW-1185">Reference proteome</keyword>
<keyword evidence="1" id="KW-0472">Membrane</keyword>